<dbReference type="EMBL" id="JBEDUW010000063">
    <property type="protein sequence ID" value="KAK9906320.1"/>
    <property type="molecule type" value="Genomic_DNA"/>
</dbReference>
<keyword evidence="3" id="KW-1185">Reference proteome</keyword>
<name>A0AAW1VRX1_RUBAR</name>
<dbReference type="Proteomes" id="UP001457282">
    <property type="component" value="Unassembled WGS sequence"/>
</dbReference>
<gene>
    <name evidence="2" type="ORF">M0R45_002612</name>
</gene>
<feature type="region of interest" description="Disordered" evidence="1">
    <location>
        <begin position="1"/>
        <end position="21"/>
    </location>
</feature>
<organism evidence="2 3">
    <name type="scientific">Rubus argutus</name>
    <name type="common">Southern blackberry</name>
    <dbReference type="NCBI Taxonomy" id="59490"/>
    <lineage>
        <taxon>Eukaryota</taxon>
        <taxon>Viridiplantae</taxon>
        <taxon>Streptophyta</taxon>
        <taxon>Embryophyta</taxon>
        <taxon>Tracheophyta</taxon>
        <taxon>Spermatophyta</taxon>
        <taxon>Magnoliopsida</taxon>
        <taxon>eudicotyledons</taxon>
        <taxon>Gunneridae</taxon>
        <taxon>Pentapetalae</taxon>
        <taxon>rosids</taxon>
        <taxon>fabids</taxon>
        <taxon>Rosales</taxon>
        <taxon>Rosaceae</taxon>
        <taxon>Rosoideae</taxon>
        <taxon>Rosoideae incertae sedis</taxon>
        <taxon>Rubus</taxon>
    </lineage>
</organism>
<protein>
    <submittedName>
        <fullName evidence="2">Uncharacterized protein</fullName>
    </submittedName>
</protein>
<proteinExistence type="predicted"/>
<evidence type="ECO:0000313" key="3">
    <source>
        <dbReference type="Proteomes" id="UP001457282"/>
    </source>
</evidence>
<evidence type="ECO:0000313" key="2">
    <source>
        <dbReference type="EMBL" id="KAK9906320.1"/>
    </source>
</evidence>
<comment type="caution">
    <text evidence="2">The sequence shown here is derived from an EMBL/GenBank/DDBJ whole genome shotgun (WGS) entry which is preliminary data.</text>
</comment>
<accession>A0AAW1VRX1</accession>
<sequence>MPHSLCNQVPARAHPSPGRDQSTVVLPSLLRRCPPHLCHHTTTSRSLLPRRRTQLQASSILAPLPLKHVLQLKQSLGLSSIN</sequence>
<reference evidence="2 3" key="1">
    <citation type="journal article" date="2023" name="G3 (Bethesda)">
        <title>A chromosome-length genome assembly and annotation of blackberry (Rubus argutus, cv. 'Hillquist').</title>
        <authorList>
            <person name="Bruna T."/>
            <person name="Aryal R."/>
            <person name="Dudchenko O."/>
            <person name="Sargent D.J."/>
            <person name="Mead D."/>
            <person name="Buti M."/>
            <person name="Cavallini A."/>
            <person name="Hytonen T."/>
            <person name="Andres J."/>
            <person name="Pham M."/>
            <person name="Weisz D."/>
            <person name="Mascagni F."/>
            <person name="Usai G."/>
            <person name="Natali L."/>
            <person name="Bassil N."/>
            <person name="Fernandez G.E."/>
            <person name="Lomsadze A."/>
            <person name="Armour M."/>
            <person name="Olukolu B."/>
            <person name="Poorten T."/>
            <person name="Britton C."/>
            <person name="Davik J."/>
            <person name="Ashrafi H."/>
            <person name="Aiden E.L."/>
            <person name="Borodovsky M."/>
            <person name="Worthington M."/>
        </authorList>
    </citation>
    <scope>NUCLEOTIDE SEQUENCE [LARGE SCALE GENOMIC DNA]</scope>
    <source>
        <strain evidence="2">PI 553951</strain>
    </source>
</reference>
<evidence type="ECO:0000256" key="1">
    <source>
        <dbReference type="SAM" id="MobiDB-lite"/>
    </source>
</evidence>
<dbReference type="AlphaFoldDB" id="A0AAW1VRX1"/>